<dbReference type="SUPFAM" id="SSF56112">
    <property type="entry name" value="Protein kinase-like (PK-like)"/>
    <property type="match status" value="1"/>
</dbReference>
<evidence type="ECO:0000256" key="8">
    <source>
        <dbReference type="ARBA" id="ARBA00048367"/>
    </source>
</evidence>
<feature type="compositionally biased region" description="Basic and acidic residues" evidence="11">
    <location>
        <begin position="428"/>
        <end position="445"/>
    </location>
</feature>
<accession>A0A0K3CJM9</accession>
<dbReference type="PANTHER" id="PTHR24056">
    <property type="entry name" value="CELL DIVISION PROTEIN KINASE"/>
    <property type="match status" value="1"/>
</dbReference>
<dbReference type="GO" id="GO:0032968">
    <property type="term" value="P:positive regulation of transcription elongation by RNA polymerase II"/>
    <property type="evidence" value="ECO:0007669"/>
    <property type="project" value="TreeGrafter"/>
</dbReference>
<feature type="compositionally biased region" description="Pro residues" evidence="11">
    <location>
        <begin position="512"/>
        <end position="523"/>
    </location>
</feature>
<evidence type="ECO:0000256" key="6">
    <source>
        <dbReference type="ARBA" id="ARBA00022840"/>
    </source>
</evidence>
<evidence type="ECO:0000313" key="14">
    <source>
        <dbReference type="Proteomes" id="UP000199069"/>
    </source>
</evidence>
<evidence type="ECO:0000256" key="1">
    <source>
        <dbReference type="ARBA" id="ARBA00006485"/>
    </source>
</evidence>
<reference evidence="13 14" key="1">
    <citation type="submission" date="2015-07" db="EMBL/GenBank/DDBJ databases">
        <authorList>
            <person name="Cajimat M.N.B."/>
            <person name="Milazzo M.L."/>
            <person name="Fulhorst C.F."/>
        </authorList>
    </citation>
    <scope>NUCLEOTIDE SEQUENCE [LARGE SCALE GENOMIC DNA]</scope>
    <source>
        <strain evidence="13">Single colony</strain>
    </source>
</reference>
<keyword evidence="3" id="KW-0808">Transferase</keyword>
<dbReference type="InterPro" id="IPR050108">
    <property type="entry name" value="CDK"/>
</dbReference>
<dbReference type="GO" id="GO:0004693">
    <property type="term" value="F:cyclin-dependent protein serine/threonine kinase activity"/>
    <property type="evidence" value="ECO:0007669"/>
    <property type="project" value="UniProtKB-EC"/>
</dbReference>
<dbReference type="PROSITE" id="PS50011">
    <property type="entry name" value="PROTEIN_KINASE_DOM"/>
    <property type="match status" value="1"/>
</dbReference>
<evidence type="ECO:0000256" key="11">
    <source>
        <dbReference type="SAM" id="MobiDB-lite"/>
    </source>
</evidence>
<keyword evidence="4 10" id="KW-0547">Nucleotide-binding</keyword>
<dbReference type="OMA" id="HERASYP"/>
<dbReference type="GO" id="GO:0030332">
    <property type="term" value="F:cyclin binding"/>
    <property type="evidence" value="ECO:0007669"/>
    <property type="project" value="TreeGrafter"/>
</dbReference>
<feature type="compositionally biased region" description="Pro residues" evidence="11">
    <location>
        <begin position="185"/>
        <end position="213"/>
    </location>
</feature>
<feature type="compositionally biased region" description="Low complexity" evidence="11">
    <location>
        <begin position="222"/>
        <end position="261"/>
    </location>
</feature>
<evidence type="ECO:0000256" key="2">
    <source>
        <dbReference type="ARBA" id="ARBA00022527"/>
    </source>
</evidence>
<dbReference type="GO" id="GO:0008024">
    <property type="term" value="C:cyclin/CDK positive transcription elongation factor complex"/>
    <property type="evidence" value="ECO:0007669"/>
    <property type="project" value="TreeGrafter"/>
</dbReference>
<dbReference type="FunFam" id="1.10.510.10:FF:000415">
    <property type="entry name" value="CMGC/CDK/CRK7 protein kinase, variant"/>
    <property type="match status" value="1"/>
</dbReference>
<feature type="compositionally biased region" description="Pro residues" evidence="11">
    <location>
        <begin position="50"/>
        <end position="63"/>
    </location>
</feature>
<dbReference type="PROSITE" id="PS00107">
    <property type="entry name" value="PROTEIN_KINASE_ATP"/>
    <property type="match status" value="1"/>
</dbReference>
<evidence type="ECO:0000256" key="7">
    <source>
        <dbReference type="ARBA" id="ARBA00047811"/>
    </source>
</evidence>
<feature type="compositionally biased region" description="Pro residues" evidence="11">
    <location>
        <begin position="802"/>
        <end position="816"/>
    </location>
</feature>
<evidence type="ECO:0000256" key="5">
    <source>
        <dbReference type="ARBA" id="ARBA00022777"/>
    </source>
</evidence>
<feature type="binding site" evidence="10">
    <location>
        <position position="864"/>
    </location>
    <ligand>
        <name>ATP</name>
        <dbReference type="ChEBI" id="CHEBI:30616"/>
    </ligand>
</feature>
<evidence type="ECO:0000256" key="3">
    <source>
        <dbReference type="ARBA" id="ARBA00022679"/>
    </source>
</evidence>
<dbReference type="Pfam" id="PF00069">
    <property type="entry name" value="Pkinase"/>
    <property type="match status" value="1"/>
</dbReference>
<keyword evidence="2" id="KW-0723">Serine/threonine-protein kinase</keyword>
<dbReference type="InterPro" id="IPR011009">
    <property type="entry name" value="Kinase-like_dom_sf"/>
</dbReference>
<dbReference type="AlphaFoldDB" id="A0A0K3CJM9"/>
<keyword evidence="5 13" id="KW-0418">Kinase</keyword>
<sequence length="1157" mass="126661">MSGLRPSGRYPPDAPDPRYHPGLPMPPAHGIPPRPDFFPPNQQQYNSPRPNFPPPSLPAPPGRYSPAVGPGSGSRAYDERFAPNNAFPPGYGSPGPQGLPLPPKMSYPPREPIPLPRPPLPIDDRMPPPPMRTGSGGGAGAPGGAGWQQQGGRMHDERWDYHGGPPPSGGFAGLPPHPGNMGVPQRPPPPSSSAQFPLPPHPGAAASYPPPRASYPDDRNGSRASTSSSSYRPHSPPRSYSRPDLGPSSSSRYRSPSPDYSRSPRRHRSPSPFYRARERERERDYRDGYEDDRRLDRDYRSHHRRPRSRSRSRSPISRSPSPPPRRRRRGSSCSSPGISRSPESPRVRRPSATAKAGVWRRGRSASRTPSVSSESDRGYRSSRSTSRDRRKRSSKRRHRDEETHRSGGRRKHSPDSERRSSGHKRRRSTDERAHERFEERDDKKAKTAAPGYGEPPSHVNGSRSVYPLPGPQNGVHERASYPPPNALPTGPRAVNDRSRPSTPGAPSNAYPPAGPPLHRPQPQHPNALPSQPVGAVKVQLAPTGPRAPTGPKATRPGFVPIGQQAQHQQQRLGPSAQRVAAMTGVPTGPRNGPVAGDVKRFFPGDEDEDEVAKNAPSGPAKSRKPPAPADKGKEGPSWEERLGQRDGGAQQRMQDDRGWVTRQGGDVPPPRRQLPPDEDDRTPPSQPMILNPSANGGPPQPAVLHRASYERPGTGPARPAPSQPQQQLRAGGPAQTVPPLVAPRQWGAPPTGPAAHASFIPPGANGQATPTGPASRASSAATPALTAPPSPKAMDRMDSQSLPPPTPSNPPTPVPTVPAIAAAAAPPPPPPTELYERLVQVGEGTYGKVYKARNVESGGLVALKRIRMEAEKDGFPVTAVREIKLLQTLRHPNVVELVEMLVSKGQVYMVLEYLDHDLTGVLHHPSINFSPAHLKSLMQQFLQGLGFIHRRGVLHRDLKGSNILLSKCGELKIADFGLARFYQRGRNNDYTNRVITQWYKPPELLFGATVYDERVDMWSAGCIFLELFARRPIFPGQDEIHQLDVIFKLTGTPNLDNWPGLQDLPWYELVKPKEVIEPCLRQEFAKYLTPAGLDVAEALLALDPARRPTADEALRMPYFVSEEPQAEMPTMLADVEGEWHEYESKRQRRRQRGDDGA</sequence>
<dbReference type="PROSITE" id="PS00108">
    <property type="entry name" value="PROTEIN_KINASE_ST"/>
    <property type="match status" value="1"/>
</dbReference>
<feature type="compositionally biased region" description="Low complexity" evidence="11">
    <location>
        <begin position="768"/>
        <end position="785"/>
    </location>
</feature>
<dbReference type="GO" id="GO:0008353">
    <property type="term" value="F:RNA polymerase II CTD heptapeptide repeat kinase activity"/>
    <property type="evidence" value="ECO:0007669"/>
    <property type="project" value="UniProtKB-EC"/>
</dbReference>
<dbReference type="InterPro" id="IPR000719">
    <property type="entry name" value="Prot_kinase_dom"/>
</dbReference>
<comment type="catalytic activity">
    <reaction evidence="7">
        <text>L-threonyl-[protein] + ATP = O-phospho-L-threonyl-[protein] + ADP + H(+)</text>
        <dbReference type="Rhea" id="RHEA:46608"/>
        <dbReference type="Rhea" id="RHEA-COMP:11060"/>
        <dbReference type="Rhea" id="RHEA-COMP:11605"/>
        <dbReference type="ChEBI" id="CHEBI:15378"/>
        <dbReference type="ChEBI" id="CHEBI:30013"/>
        <dbReference type="ChEBI" id="CHEBI:30616"/>
        <dbReference type="ChEBI" id="CHEBI:61977"/>
        <dbReference type="ChEBI" id="CHEBI:456216"/>
        <dbReference type="EC" id="2.7.11.22"/>
    </reaction>
</comment>
<feature type="compositionally biased region" description="Pro residues" evidence="11">
    <location>
        <begin position="23"/>
        <end position="38"/>
    </location>
</feature>
<comment type="catalytic activity">
    <reaction evidence="9">
        <text>[DNA-directed RNA polymerase] + ATP = phospho-[DNA-directed RNA polymerase] + ADP + H(+)</text>
        <dbReference type="Rhea" id="RHEA:10216"/>
        <dbReference type="Rhea" id="RHEA-COMP:11321"/>
        <dbReference type="Rhea" id="RHEA-COMP:11322"/>
        <dbReference type="ChEBI" id="CHEBI:15378"/>
        <dbReference type="ChEBI" id="CHEBI:30616"/>
        <dbReference type="ChEBI" id="CHEBI:43176"/>
        <dbReference type="ChEBI" id="CHEBI:68546"/>
        <dbReference type="ChEBI" id="CHEBI:456216"/>
        <dbReference type="EC" id="2.7.11.23"/>
    </reaction>
</comment>
<feature type="compositionally biased region" description="Basic and acidic residues" evidence="11">
    <location>
        <begin position="630"/>
        <end position="644"/>
    </location>
</feature>
<dbReference type="GO" id="GO:0005524">
    <property type="term" value="F:ATP binding"/>
    <property type="evidence" value="ECO:0007669"/>
    <property type="project" value="UniProtKB-UniRule"/>
</dbReference>
<comment type="catalytic activity">
    <reaction evidence="8">
        <text>L-seryl-[protein] + ATP = O-phospho-L-seryl-[protein] + ADP + H(+)</text>
        <dbReference type="Rhea" id="RHEA:17989"/>
        <dbReference type="Rhea" id="RHEA-COMP:9863"/>
        <dbReference type="Rhea" id="RHEA-COMP:11604"/>
        <dbReference type="ChEBI" id="CHEBI:15378"/>
        <dbReference type="ChEBI" id="CHEBI:29999"/>
        <dbReference type="ChEBI" id="CHEBI:30616"/>
        <dbReference type="ChEBI" id="CHEBI:83421"/>
        <dbReference type="ChEBI" id="CHEBI:456216"/>
        <dbReference type="EC" id="2.7.11.22"/>
    </reaction>
</comment>
<feature type="domain" description="Protein kinase" evidence="12">
    <location>
        <begin position="835"/>
        <end position="1119"/>
    </location>
</feature>
<dbReference type="InterPro" id="IPR008271">
    <property type="entry name" value="Ser/Thr_kinase_AS"/>
</dbReference>
<gene>
    <name evidence="13" type="primary">FGENESH: predicted gene_11.236</name>
    <name evidence="13" type="ORF">BN2166_0057400</name>
</gene>
<evidence type="ECO:0000256" key="4">
    <source>
        <dbReference type="ARBA" id="ARBA00022741"/>
    </source>
</evidence>
<keyword evidence="14" id="KW-1185">Reference proteome</keyword>
<feature type="region of interest" description="Disordered" evidence="11">
    <location>
        <begin position="1"/>
        <end position="829"/>
    </location>
</feature>
<evidence type="ECO:0000256" key="9">
    <source>
        <dbReference type="ARBA" id="ARBA00049280"/>
    </source>
</evidence>
<feature type="compositionally biased region" description="Pro residues" evidence="11">
    <location>
        <begin position="97"/>
        <end position="131"/>
    </location>
</feature>
<comment type="similarity">
    <text evidence="1">Belongs to the protein kinase superfamily. CMGC Ser/Thr protein kinase family. CDC2/CDKX subfamily.</text>
</comment>
<dbReference type="Gene3D" id="1.10.510.10">
    <property type="entry name" value="Transferase(Phosphotransferase) domain 1"/>
    <property type="match status" value="1"/>
</dbReference>
<protein>
    <submittedName>
        <fullName evidence="13">BY PROTMAP: gi|472585391|gb|EMS22945.1| cyclin-dependent protein kinase [Rhodosporidium toruloides NP11] gi|647399498|emb|CDR44325.1| RHTO0S09e02630g1_1 [Rhodosporidium toruloides]</fullName>
    </submittedName>
</protein>
<keyword evidence="6 10" id="KW-0067">ATP-binding</keyword>
<dbReference type="PANTHER" id="PTHR24056:SF546">
    <property type="entry name" value="CYCLIN-DEPENDENT KINASE 12"/>
    <property type="match status" value="1"/>
</dbReference>
<feature type="compositionally biased region" description="Basic residues" evidence="11">
    <location>
        <begin position="388"/>
        <end position="398"/>
    </location>
</feature>
<dbReference type="FunFam" id="3.30.200.20:FF:000375">
    <property type="entry name" value="Cell division related protein kinase 2"/>
    <property type="match status" value="1"/>
</dbReference>
<dbReference type="Gene3D" id="3.30.200.20">
    <property type="entry name" value="Phosphorylase Kinase, domain 1"/>
    <property type="match status" value="1"/>
</dbReference>
<feature type="compositionally biased region" description="Basic residues" evidence="11">
    <location>
        <begin position="300"/>
        <end position="312"/>
    </location>
</feature>
<name>A0A0K3CJM9_RHOTO</name>
<dbReference type="EMBL" id="CWKI01000011">
    <property type="protein sequence ID" value="CTR09879.1"/>
    <property type="molecule type" value="Genomic_DNA"/>
</dbReference>
<dbReference type="SMART" id="SM00220">
    <property type="entry name" value="S_TKc"/>
    <property type="match status" value="1"/>
</dbReference>
<organism evidence="13 14">
    <name type="scientific">Rhodotorula toruloides</name>
    <name type="common">Yeast</name>
    <name type="synonym">Rhodosporidium toruloides</name>
    <dbReference type="NCBI Taxonomy" id="5286"/>
    <lineage>
        <taxon>Eukaryota</taxon>
        <taxon>Fungi</taxon>
        <taxon>Dikarya</taxon>
        <taxon>Basidiomycota</taxon>
        <taxon>Pucciniomycotina</taxon>
        <taxon>Microbotryomycetes</taxon>
        <taxon>Sporidiobolales</taxon>
        <taxon>Sporidiobolaceae</taxon>
        <taxon>Rhodotorula</taxon>
    </lineage>
</organism>
<dbReference type="Proteomes" id="UP000199069">
    <property type="component" value="Unassembled WGS sequence"/>
</dbReference>
<dbReference type="CDD" id="cd07840">
    <property type="entry name" value="STKc_CDK9_like"/>
    <property type="match status" value="1"/>
</dbReference>
<feature type="compositionally biased region" description="Gly residues" evidence="11">
    <location>
        <begin position="134"/>
        <end position="146"/>
    </location>
</feature>
<feature type="compositionally biased region" description="Low complexity" evidence="11">
    <location>
        <begin position="331"/>
        <end position="344"/>
    </location>
</feature>
<dbReference type="InterPro" id="IPR017441">
    <property type="entry name" value="Protein_kinase_ATP_BS"/>
</dbReference>
<feature type="compositionally biased region" description="Basic and acidic residues" evidence="11">
    <location>
        <begin position="275"/>
        <end position="299"/>
    </location>
</feature>
<evidence type="ECO:0000259" key="12">
    <source>
        <dbReference type="PROSITE" id="PS50011"/>
    </source>
</evidence>
<proteinExistence type="inferred from homology"/>
<evidence type="ECO:0000313" key="13">
    <source>
        <dbReference type="EMBL" id="CTR09879.1"/>
    </source>
</evidence>
<evidence type="ECO:0000256" key="10">
    <source>
        <dbReference type="PROSITE-ProRule" id="PRU10141"/>
    </source>
</evidence>
<dbReference type="STRING" id="5286.A0A0K3CJM9"/>